<sequence>MPSDLSPLCGMLPRPPKTLCPTSQPSLRAWSATQLASSHRCSKRGPAVHGVEVKEEKIATAALFINSCDQN</sequence>
<organism evidence="1 2">
    <name type="scientific">Panicum virgatum</name>
    <name type="common">Blackwell switchgrass</name>
    <dbReference type="NCBI Taxonomy" id="38727"/>
    <lineage>
        <taxon>Eukaryota</taxon>
        <taxon>Viridiplantae</taxon>
        <taxon>Streptophyta</taxon>
        <taxon>Embryophyta</taxon>
        <taxon>Tracheophyta</taxon>
        <taxon>Spermatophyta</taxon>
        <taxon>Magnoliopsida</taxon>
        <taxon>Liliopsida</taxon>
        <taxon>Poales</taxon>
        <taxon>Poaceae</taxon>
        <taxon>PACMAD clade</taxon>
        <taxon>Panicoideae</taxon>
        <taxon>Panicodae</taxon>
        <taxon>Paniceae</taxon>
        <taxon>Panicinae</taxon>
        <taxon>Panicum</taxon>
        <taxon>Panicum sect. Hiantes</taxon>
    </lineage>
</organism>
<dbReference type="EMBL" id="CM029054">
    <property type="protein sequence ID" value="KAG2534004.1"/>
    <property type="molecule type" value="Genomic_DNA"/>
</dbReference>
<name>A0A8T0MFP7_PANVG</name>
<gene>
    <name evidence="1" type="ORF">PVAP13_9NG311366</name>
</gene>
<accession>A0A8T0MFP7</accession>
<dbReference type="AlphaFoldDB" id="A0A8T0MFP7"/>
<reference evidence="1" key="1">
    <citation type="submission" date="2020-05" db="EMBL/GenBank/DDBJ databases">
        <title>WGS assembly of Panicum virgatum.</title>
        <authorList>
            <person name="Lovell J.T."/>
            <person name="Jenkins J."/>
            <person name="Shu S."/>
            <person name="Juenger T.E."/>
            <person name="Schmutz J."/>
        </authorList>
    </citation>
    <scope>NUCLEOTIDE SEQUENCE</scope>
    <source>
        <strain evidence="1">AP13</strain>
    </source>
</reference>
<dbReference type="Proteomes" id="UP000823388">
    <property type="component" value="Chromosome 9N"/>
</dbReference>
<evidence type="ECO:0000313" key="1">
    <source>
        <dbReference type="EMBL" id="KAG2534004.1"/>
    </source>
</evidence>
<proteinExistence type="predicted"/>
<comment type="caution">
    <text evidence="1">The sequence shown here is derived from an EMBL/GenBank/DDBJ whole genome shotgun (WGS) entry which is preliminary data.</text>
</comment>
<protein>
    <submittedName>
        <fullName evidence="1">Uncharacterized protein</fullName>
    </submittedName>
</protein>
<evidence type="ECO:0000313" key="2">
    <source>
        <dbReference type="Proteomes" id="UP000823388"/>
    </source>
</evidence>
<keyword evidence="2" id="KW-1185">Reference proteome</keyword>